<dbReference type="RefSeq" id="WP_103776775.1">
    <property type="nucleotide sequence ID" value="NZ_PQLX01000012.1"/>
</dbReference>
<protein>
    <submittedName>
        <fullName evidence="2">Uncharacterized protein</fullName>
    </submittedName>
</protein>
<feature type="transmembrane region" description="Helical" evidence="1">
    <location>
        <begin position="106"/>
        <end position="126"/>
    </location>
</feature>
<keyword evidence="1" id="KW-0812">Transmembrane</keyword>
<keyword evidence="1" id="KW-1133">Transmembrane helix</keyword>
<gene>
    <name evidence="2" type="ORF">C3430_23425</name>
</gene>
<proteinExistence type="predicted"/>
<evidence type="ECO:0000313" key="2">
    <source>
        <dbReference type="EMBL" id="POU61284.1"/>
    </source>
</evidence>
<organism evidence="2 3">
    <name type="scientific">Citrobacter amalonaticus</name>
    <dbReference type="NCBI Taxonomy" id="35703"/>
    <lineage>
        <taxon>Bacteria</taxon>
        <taxon>Pseudomonadati</taxon>
        <taxon>Pseudomonadota</taxon>
        <taxon>Gammaproteobacteria</taxon>
        <taxon>Enterobacterales</taxon>
        <taxon>Enterobacteriaceae</taxon>
        <taxon>Citrobacter</taxon>
    </lineage>
</organism>
<comment type="caution">
    <text evidence="2">The sequence shown here is derived from an EMBL/GenBank/DDBJ whole genome shotgun (WGS) entry which is preliminary data.</text>
</comment>
<evidence type="ECO:0000313" key="3">
    <source>
        <dbReference type="Proteomes" id="UP000237003"/>
    </source>
</evidence>
<feature type="transmembrane region" description="Helical" evidence="1">
    <location>
        <begin position="56"/>
        <end position="77"/>
    </location>
</feature>
<reference evidence="2 3" key="1">
    <citation type="submission" date="2018-01" db="EMBL/GenBank/DDBJ databases">
        <title>Complete genome sequences of 14 Citrobacter spp. isolated from plant in Canada.</title>
        <authorList>
            <person name="Bhandare S.G."/>
            <person name="Colavecchio A."/>
            <person name="Jeukens J."/>
            <person name="Emond-Rheault J.-G."/>
            <person name="Freschi L."/>
            <person name="Hamel J."/>
            <person name="Kukavica-Ibrulj I."/>
            <person name="Levesque R."/>
            <person name="Goodridge L."/>
        </authorList>
    </citation>
    <scope>NUCLEOTIDE SEQUENCE [LARGE SCALE GENOMIC DNA]</scope>
    <source>
        <strain evidence="2 3">S1285</strain>
    </source>
</reference>
<dbReference type="AlphaFoldDB" id="A0A2S4RRQ6"/>
<sequence>MDVNMKSISNDKIESTEELKFKVECYNRKLYRIVIIGCLSQFIGFCLYSYFNSYAFVFVAIPLYIIAMISLVLFYLLSNESKPLKIKFYKISKREEKMLKADGWEYFFFLALIYLYNITSIFKIIFSWG</sequence>
<keyword evidence="1" id="KW-0472">Membrane</keyword>
<evidence type="ECO:0000256" key="1">
    <source>
        <dbReference type="SAM" id="Phobius"/>
    </source>
</evidence>
<name>A0A2S4RRQ6_CITAM</name>
<dbReference type="EMBL" id="PQLX01000012">
    <property type="protein sequence ID" value="POU61284.1"/>
    <property type="molecule type" value="Genomic_DNA"/>
</dbReference>
<accession>A0A2S4RRQ6</accession>
<feature type="transmembrane region" description="Helical" evidence="1">
    <location>
        <begin position="30"/>
        <end position="50"/>
    </location>
</feature>
<dbReference type="Proteomes" id="UP000237003">
    <property type="component" value="Unassembled WGS sequence"/>
</dbReference>